<name>A0A8K0CT75_IGNLU</name>
<feature type="non-terminal residue" evidence="2">
    <location>
        <position position="262"/>
    </location>
</feature>
<gene>
    <name evidence="2" type="ORF">ILUMI_15342</name>
</gene>
<dbReference type="GO" id="GO:0043235">
    <property type="term" value="C:receptor complex"/>
    <property type="evidence" value="ECO:0007669"/>
    <property type="project" value="TreeGrafter"/>
</dbReference>
<accession>A0A8K0CT75</accession>
<reference evidence="2" key="1">
    <citation type="submission" date="2019-08" db="EMBL/GenBank/DDBJ databases">
        <title>The genome of the North American firefly Photinus pyralis.</title>
        <authorList>
            <consortium name="Photinus pyralis genome working group"/>
            <person name="Fallon T.R."/>
            <person name="Sander Lower S.E."/>
            <person name="Weng J.-K."/>
        </authorList>
    </citation>
    <scope>NUCLEOTIDE SEQUENCE</scope>
    <source>
        <strain evidence="2">TRF0915ILg1</strain>
        <tissue evidence="2">Whole body</tissue>
    </source>
</reference>
<evidence type="ECO:0000313" key="2">
    <source>
        <dbReference type="EMBL" id="KAF2890831.1"/>
    </source>
</evidence>
<feature type="domain" description="Protein kinase" evidence="1">
    <location>
        <begin position="1"/>
        <end position="140"/>
    </location>
</feature>
<dbReference type="InterPro" id="IPR000719">
    <property type="entry name" value="Prot_kinase_dom"/>
</dbReference>
<dbReference type="SMART" id="SM00219">
    <property type="entry name" value="TyrKc"/>
    <property type="match status" value="1"/>
</dbReference>
<dbReference type="AlphaFoldDB" id="A0A8K0CT75"/>
<sequence>LVHRDLAARNVLLASEKICKISDFGLTRDVYEDDAYLKRSKGRVPVKWMAPESLSDHVYTNKSDVWSFGILIWELVTLGASPYPGIVIQSLFHLLKTGYRMERPENCSVALYKIMRSCWHADTEKRPTFSELSAEFERMLGDEVQYLDLTGNAVNNRGYFYENLNDVEGKKLENKENTRKTNTDAINYMNRSIEYEKCGDTTKIEVPPEENTALLTTPPKDIQSGIGYETPVKIQNKLQEMKTPLNEFPHYGYTDMSACNSK</sequence>
<dbReference type="Pfam" id="PF07714">
    <property type="entry name" value="PK_Tyr_Ser-Thr"/>
    <property type="match status" value="1"/>
</dbReference>
<dbReference type="GO" id="GO:0005886">
    <property type="term" value="C:plasma membrane"/>
    <property type="evidence" value="ECO:0007669"/>
    <property type="project" value="TreeGrafter"/>
</dbReference>
<keyword evidence="3" id="KW-1185">Reference proteome</keyword>
<dbReference type="EMBL" id="VTPC01045736">
    <property type="protein sequence ID" value="KAF2890831.1"/>
    <property type="molecule type" value="Genomic_DNA"/>
</dbReference>
<dbReference type="GO" id="GO:0005524">
    <property type="term" value="F:ATP binding"/>
    <property type="evidence" value="ECO:0007669"/>
    <property type="project" value="InterPro"/>
</dbReference>
<dbReference type="PROSITE" id="PS00109">
    <property type="entry name" value="PROTEIN_KINASE_TYR"/>
    <property type="match status" value="1"/>
</dbReference>
<dbReference type="PRINTS" id="PR00109">
    <property type="entry name" value="TYRKINASE"/>
</dbReference>
<dbReference type="PANTHER" id="PTHR24416:SF617">
    <property type="entry name" value="RET ONCOGENE, ISOFORM A"/>
    <property type="match status" value="1"/>
</dbReference>
<proteinExistence type="predicted"/>
<dbReference type="PROSITE" id="PS50011">
    <property type="entry name" value="PROTEIN_KINASE_DOM"/>
    <property type="match status" value="1"/>
</dbReference>
<dbReference type="SUPFAM" id="SSF56112">
    <property type="entry name" value="Protein kinase-like (PK-like)"/>
    <property type="match status" value="1"/>
</dbReference>
<dbReference type="GO" id="GO:0007169">
    <property type="term" value="P:cell surface receptor protein tyrosine kinase signaling pathway"/>
    <property type="evidence" value="ECO:0007669"/>
    <property type="project" value="TreeGrafter"/>
</dbReference>
<evidence type="ECO:0000313" key="3">
    <source>
        <dbReference type="Proteomes" id="UP000801492"/>
    </source>
</evidence>
<dbReference type="InterPro" id="IPR050122">
    <property type="entry name" value="RTK"/>
</dbReference>
<dbReference type="Proteomes" id="UP000801492">
    <property type="component" value="Unassembled WGS sequence"/>
</dbReference>
<dbReference type="InterPro" id="IPR008266">
    <property type="entry name" value="Tyr_kinase_AS"/>
</dbReference>
<protein>
    <recommendedName>
        <fullName evidence="1">Protein kinase domain-containing protein</fullName>
    </recommendedName>
</protein>
<dbReference type="Gene3D" id="1.10.510.10">
    <property type="entry name" value="Transferase(Phosphotransferase) domain 1"/>
    <property type="match status" value="1"/>
</dbReference>
<dbReference type="OrthoDB" id="3256376at2759"/>
<organism evidence="2 3">
    <name type="scientific">Ignelater luminosus</name>
    <name type="common">Cucubano</name>
    <name type="synonym">Pyrophorus luminosus</name>
    <dbReference type="NCBI Taxonomy" id="2038154"/>
    <lineage>
        <taxon>Eukaryota</taxon>
        <taxon>Metazoa</taxon>
        <taxon>Ecdysozoa</taxon>
        <taxon>Arthropoda</taxon>
        <taxon>Hexapoda</taxon>
        <taxon>Insecta</taxon>
        <taxon>Pterygota</taxon>
        <taxon>Neoptera</taxon>
        <taxon>Endopterygota</taxon>
        <taxon>Coleoptera</taxon>
        <taxon>Polyphaga</taxon>
        <taxon>Elateriformia</taxon>
        <taxon>Elateroidea</taxon>
        <taxon>Elateridae</taxon>
        <taxon>Agrypninae</taxon>
        <taxon>Pyrophorini</taxon>
        <taxon>Ignelater</taxon>
    </lineage>
</organism>
<dbReference type="InterPro" id="IPR001245">
    <property type="entry name" value="Ser-Thr/Tyr_kinase_cat_dom"/>
</dbReference>
<dbReference type="PANTHER" id="PTHR24416">
    <property type="entry name" value="TYROSINE-PROTEIN KINASE RECEPTOR"/>
    <property type="match status" value="1"/>
</dbReference>
<dbReference type="FunFam" id="1.10.510.10:FF:000462">
    <property type="entry name" value="Receptor tyrosine kinase"/>
    <property type="match status" value="1"/>
</dbReference>
<evidence type="ECO:0000259" key="1">
    <source>
        <dbReference type="PROSITE" id="PS50011"/>
    </source>
</evidence>
<comment type="caution">
    <text evidence="2">The sequence shown here is derived from an EMBL/GenBank/DDBJ whole genome shotgun (WGS) entry which is preliminary data.</text>
</comment>
<dbReference type="InterPro" id="IPR020635">
    <property type="entry name" value="Tyr_kinase_cat_dom"/>
</dbReference>
<dbReference type="InterPro" id="IPR011009">
    <property type="entry name" value="Kinase-like_dom_sf"/>
</dbReference>
<dbReference type="GO" id="GO:0004714">
    <property type="term" value="F:transmembrane receptor protein tyrosine kinase activity"/>
    <property type="evidence" value="ECO:0007669"/>
    <property type="project" value="TreeGrafter"/>
</dbReference>